<dbReference type="Proteomes" id="UP000283895">
    <property type="component" value="Unassembled WGS sequence"/>
</dbReference>
<organism evidence="1 2">
    <name type="scientific">Cytospora schulzeri</name>
    <dbReference type="NCBI Taxonomy" id="448051"/>
    <lineage>
        <taxon>Eukaryota</taxon>
        <taxon>Fungi</taxon>
        <taxon>Dikarya</taxon>
        <taxon>Ascomycota</taxon>
        <taxon>Pezizomycotina</taxon>
        <taxon>Sordariomycetes</taxon>
        <taxon>Sordariomycetidae</taxon>
        <taxon>Diaporthales</taxon>
        <taxon>Cytosporaceae</taxon>
        <taxon>Cytospora</taxon>
    </lineage>
</organism>
<evidence type="ECO:0000313" key="2">
    <source>
        <dbReference type="Proteomes" id="UP000283895"/>
    </source>
</evidence>
<accession>A0A423W5S4</accession>
<protein>
    <submittedName>
        <fullName evidence="1">Uncharacterized protein</fullName>
    </submittedName>
</protein>
<reference evidence="1 2" key="1">
    <citation type="submission" date="2015-09" db="EMBL/GenBank/DDBJ databases">
        <title>Host preference determinants of Valsa canker pathogens revealed by comparative genomics.</title>
        <authorList>
            <person name="Yin Z."/>
            <person name="Huang L."/>
        </authorList>
    </citation>
    <scope>NUCLEOTIDE SEQUENCE [LARGE SCALE GENOMIC DNA]</scope>
    <source>
        <strain evidence="1 2">03-1</strain>
    </source>
</reference>
<sequence length="61" mass="7023">MDLQRLEQTWSARLRDEKALAEGKKAELIHAFRGQMWEEHQAEFAVMDWTGLGGDCDEDDG</sequence>
<gene>
    <name evidence="1" type="ORF">VMCG_06733</name>
</gene>
<keyword evidence="2" id="KW-1185">Reference proteome</keyword>
<dbReference type="AlphaFoldDB" id="A0A423W5S4"/>
<comment type="caution">
    <text evidence="1">The sequence shown here is derived from an EMBL/GenBank/DDBJ whole genome shotgun (WGS) entry which is preliminary data.</text>
</comment>
<proteinExistence type="predicted"/>
<name>A0A423W5S4_9PEZI</name>
<evidence type="ECO:0000313" key="1">
    <source>
        <dbReference type="EMBL" id="ROV98671.1"/>
    </source>
</evidence>
<dbReference type="EMBL" id="LKEA01000025">
    <property type="protein sequence ID" value="ROV98671.1"/>
    <property type="molecule type" value="Genomic_DNA"/>
</dbReference>